<evidence type="ECO:0000256" key="6">
    <source>
        <dbReference type="ARBA" id="ARBA00022946"/>
    </source>
</evidence>
<evidence type="ECO:0000256" key="4">
    <source>
        <dbReference type="ARBA" id="ARBA00022692"/>
    </source>
</evidence>
<keyword evidence="6" id="KW-0809">Transit peptide</keyword>
<keyword evidence="5" id="KW-0999">Mitochondrion inner membrane</keyword>
<keyword evidence="7 14" id="KW-1133">Transmembrane helix</keyword>
<dbReference type="SMR" id="A0A2K5WJZ0"/>
<dbReference type="GO" id="GO:0002082">
    <property type="term" value="P:regulation of oxidative phosphorylation"/>
    <property type="evidence" value="ECO:0007669"/>
    <property type="project" value="TreeGrafter"/>
</dbReference>
<feature type="transmembrane region" description="Helical" evidence="14">
    <location>
        <begin position="51"/>
        <end position="76"/>
    </location>
</feature>
<comment type="pathway">
    <text evidence="2">Energy metabolism; oxidative phosphorylation.</text>
</comment>
<evidence type="ECO:0000256" key="9">
    <source>
        <dbReference type="ARBA" id="ARBA00023128"/>
    </source>
</evidence>
<keyword evidence="8" id="KW-0560">Oxidoreductase</keyword>
<name>A0A2K5WJZ0_MACFA</name>
<dbReference type="GO" id="GO:0004129">
    <property type="term" value="F:cytochrome-c oxidase activity"/>
    <property type="evidence" value="ECO:0007669"/>
    <property type="project" value="Ensembl"/>
</dbReference>
<evidence type="ECO:0000256" key="3">
    <source>
        <dbReference type="ARBA" id="ARBA00009331"/>
    </source>
</evidence>
<evidence type="ECO:0000313" key="15">
    <source>
        <dbReference type="Ensembl" id="ENSMFAP00000037459.1"/>
    </source>
</evidence>
<dbReference type="GeneID" id="102132250"/>
<dbReference type="AlphaFoldDB" id="A0A2K5WJZ0"/>
<reference evidence="15" key="3">
    <citation type="submission" date="2025-09" db="UniProtKB">
        <authorList>
            <consortium name="Ensembl"/>
        </authorList>
    </citation>
    <scope>IDENTIFICATION</scope>
</reference>
<evidence type="ECO:0000256" key="5">
    <source>
        <dbReference type="ARBA" id="ARBA00022792"/>
    </source>
</evidence>
<dbReference type="Bgee" id="ENSMFAG00000037973">
    <property type="expression patterns" value="Expressed in skeletal muscle tissue and 13 other cell types or tissues"/>
</dbReference>
<dbReference type="OrthoDB" id="5966508at2759"/>
<dbReference type="GeneTree" id="ENSGT00940000162305"/>
<dbReference type="PANTHER" id="PTHR10510">
    <property type="entry name" value="CYTOCHROME C OXIDASE POLYPEPTIDE 7A"/>
    <property type="match status" value="1"/>
</dbReference>
<evidence type="ECO:0000256" key="8">
    <source>
        <dbReference type="ARBA" id="ARBA00023002"/>
    </source>
</evidence>
<keyword evidence="10 14" id="KW-0472">Membrane</keyword>
<dbReference type="InterPro" id="IPR039297">
    <property type="entry name" value="COX7a"/>
</dbReference>
<sequence>MQALRVSRALIRSFSSTARNRFQNRVPEKQKLFQEDNDIPLYLKGGFVDNILYRVTMALGLGGSVYSLYCLGWASFPRN</sequence>
<gene>
    <name evidence="15" type="primary">COX7A1</name>
</gene>
<evidence type="ECO:0000256" key="10">
    <source>
        <dbReference type="ARBA" id="ARBA00023136"/>
    </source>
</evidence>
<comment type="function">
    <text evidence="13">Component of the mitochondrial respiratory complex IV (CIV, also named cytochrome c oxidase complex), the last enzyme in the mitochondrial electron transport chain which drives oxidative phosphorylation. The CIV complex is the component of the respiratory chain that catalyzes the reduction of oxygen to water. Acts as an assembly factor that specifically drives the homodimerization of CIV complexes, mediating the formation of mitochondrial respiratory supercomplexes (respirasomes) containing two CIV: supercomplxes with two molecules of CIV show improved activity. Despite being highly expressed in brown adipose tissue, not required for thermogenesis.</text>
</comment>
<dbReference type="GO" id="GO:0045277">
    <property type="term" value="C:respiratory chain complex IV"/>
    <property type="evidence" value="ECO:0007669"/>
    <property type="project" value="Ensembl"/>
</dbReference>
<dbReference type="GO" id="GO:0006123">
    <property type="term" value="P:mitochondrial electron transport, cytochrome c to oxygen"/>
    <property type="evidence" value="ECO:0007669"/>
    <property type="project" value="InterPro"/>
</dbReference>
<reference evidence="15 16" key="1">
    <citation type="submission" date="2013-03" db="EMBL/GenBank/DDBJ databases">
        <authorList>
            <person name="Warren W."/>
            <person name="Wilson R.K."/>
        </authorList>
    </citation>
    <scope>NUCLEOTIDE SEQUENCE</scope>
</reference>
<organism evidence="15 16">
    <name type="scientific">Macaca fascicularis</name>
    <name type="common">Crab-eating macaque</name>
    <name type="synonym">Cynomolgus monkey</name>
    <dbReference type="NCBI Taxonomy" id="9541"/>
    <lineage>
        <taxon>Eukaryota</taxon>
        <taxon>Metazoa</taxon>
        <taxon>Chordata</taxon>
        <taxon>Craniata</taxon>
        <taxon>Vertebrata</taxon>
        <taxon>Euteleostomi</taxon>
        <taxon>Mammalia</taxon>
        <taxon>Eutheria</taxon>
        <taxon>Euarchontoglires</taxon>
        <taxon>Primates</taxon>
        <taxon>Haplorrhini</taxon>
        <taxon>Catarrhini</taxon>
        <taxon>Cercopithecidae</taxon>
        <taxon>Cercopithecinae</taxon>
        <taxon>Macaca</taxon>
    </lineage>
</organism>
<dbReference type="STRING" id="9541.ENSMFAP00000037459"/>
<dbReference type="VEuPathDB" id="HostDB:ENSMFAG00000037973"/>
<evidence type="ECO:0000256" key="2">
    <source>
        <dbReference type="ARBA" id="ARBA00004673"/>
    </source>
</evidence>
<dbReference type="RefSeq" id="XP_005589000.1">
    <property type="nucleotide sequence ID" value="XM_005588943.4"/>
</dbReference>
<dbReference type="GO" id="GO:0005743">
    <property type="term" value="C:mitochondrial inner membrane"/>
    <property type="evidence" value="ECO:0007669"/>
    <property type="project" value="UniProtKB-SubCell"/>
</dbReference>
<accession>A0A2K5WJZ0</accession>
<evidence type="ECO:0000256" key="7">
    <source>
        <dbReference type="ARBA" id="ARBA00022989"/>
    </source>
</evidence>
<protein>
    <recommendedName>
        <fullName evidence="11">Cytochrome c oxidase subunit 7A1, mitochondrial</fullName>
    </recommendedName>
    <alternativeName>
        <fullName evidence="12">Cytochrome c oxidase subunit VIIa-heart</fullName>
    </alternativeName>
</protein>
<comment type="similarity">
    <text evidence="3">Belongs to the cytochrome c oxidase VIIa family.</text>
</comment>
<reference evidence="15" key="2">
    <citation type="submission" date="2025-08" db="UniProtKB">
        <authorList>
            <consortium name="Ensembl"/>
        </authorList>
    </citation>
    <scope>IDENTIFICATION</scope>
</reference>
<evidence type="ECO:0000313" key="16">
    <source>
        <dbReference type="Proteomes" id="UP000233100"/>
    </source>
</evidence>
<dbReference type="FunFam" id="4.10.91.10:FF:000001">
    <property type="entry name" value="Cytochrome c oxidase subunit 7A1, mitochondrial"/>
    <property type="match status" value="1"/>
</dbReference>
<dbReference type="Pfam" id="PF02238">
    <property type="entry name" value="COX7a"/>
    <property type="match status" value="1"/>
</dbReference>
<comment type="subcellular location">
    <subcellularLocation>
        <location evidence="1">Mitochondrion inner membrane</location>
        <topology evidence="1">Single-pass membrane protein</topology>
    </subcellularLocation>
</comment>
<dbReference type="OMA" id="VYCLGWA"/>
<dbReference type="Proteomes" id="UP000233100">
    <property type="component" value="Chromosome 19"/>
</dbReference>
<dbReference type="InterPro" id="IPR036539">
    <property type="entry name" value="Cyt_c_oxidase_su7a_sf"/>
</dbReference>
<dbReference type="Gene3D" id="4.10.91.10">
    <property type="entry name" value="Cytochrome c oxidase, subunit VIIa"/>
    <property type="match status" value="1"/>
</dbReference>
<dbReference type="CDD" id="cd00928">
    <property type="entry name" value="Cyt_c_Oxidase_VIIa"/>
    <property type="match status" value="1"/>
</dbReference>
<keyword evidence="4 14" id="KW-0812">Transmembrane</keyword>
<dbReference type="GO" id="GO:0097250">
    <property type="term" value="P:mitochondrial respirasome assembly"/>
    <property type="evidence" value="ECO:0007669"/>
    <property type="project" value="TreeGrafter"/>
</dbReference>
<evidence type="ECO:0000256" key="14">
    <source>
        <dbReference type="SAM" id="Phobius"/>
    </source>
</evidence>
<dbReference type="KEGG" id="mcf:102132250"/>
<dbReference type="InterPro" id="IPR003177">
    <property type="entry name" value="Cytc_oxidase_su7a_met"/>
</dbReference>
<evidence type="ECO:0000256" key="12">
    <source>
        <dbReference type="ARBA" id="ARBA00041986"/>
    </source>
</evidence>
<evidence type="ECO:0000256" key="11">
    <source>
        <dbReference type="ARBA" id="ARBA00040382"/>
    </source>
</evidence>
<dbReference type="PANTHER" id="PTHR10510:SF5">
    <property type="entry name" value="CYTOCHROME C OXIDASE SUBUNIT 7A1, MITOCHONDRIAL"/>
    <property type="match status" value="1"/>
</dbReference>
<evidence type="ECO:0000256" key="1">
    <source>
        <dbReference type="ARBA" id="ARBA00004434"/>
    </source>
</evidence>
<keyword evidence="16" id="KW-1185">Reference proteome</keyword>
<dbReference type="GO" id="GO:0016491">
    <property type="term" value="F:oxidoreductase activity"/>
    <property type="evidence" value="ECO:0007669"/>
    <property type="project" value="UniProtKB-KW"/>
</dbReference>
<evidence type="ECO:0000256" key="13">
    <source>
        <dbReference type="ARBA" id="ARBA00049614"/>
    </source>
</evidence>
<keyword evidence="9" id="KW-0496">Mitochondrion</keyword>
<dbReference type="Ensembl" id="ENSMFAT00000011709.2">
    <property type="protein sequence ID" value="ENSMFAP00000037459.1"/>
    <property type="gene ID" value="ENSMFAG00000037973.2"/>
</dbReference>
<dbReference type="SUPFAM" id="SSF81419">
    <property type="entry name" value="Mitochondrial cytochrome c oxidase subunit VIIa"/>
    <property type="match status" value="1"/>
</dbReference>
<proteinExistence type="inferred from homology"/>